<comment type="caution">
    <text evidence="3">The sequence shown here is derived from an EMBL/GenBank/DDBJ whole genome shotgun (WGS) entry which is preliminary data.</text>
</comment>
<organism evidence="3 4">
    <name type="scientific">Frieseomelitta varia</name>
    <dbReference type="NCBI Taxonomy" id="561572"/>
    <lineage>
        <taxon>Eukaryota</taxon>
        <taxon>Metazoa</taxon>
        <taxon>Ecdysozoa</taxon>
        <taxon>Arthropoda</taxon>
        <taxon>Hexapoda</taxon>
        <taxon>Insecta</taxon>
        <taxon>Pterygota</taxon>
        <taxon>Neoptera</taxon>
        <taxon>Endopterygota</taxon>
        <taxon>Hymenoptera</taxon>
        <taxon>Apocrita</taxon>
        <taxon>Aculeata</taxon>
        <taxon>Apoidea</taxon>
        <taxon>Anthophila</taxon>
        <taxon>Apidae</taxon>
        <taxon>Frieseomelitta</taxon>
    </lineage>
</organism>
<sequence length="366" mass="42064">MQVFNRFKSTCITLVNDFKWFYTLVPMNDDFSISYLLISNEWLTRYLNDFSLIKPLIDKGQIVKVYVLRQTYNQAKEKRNLLFEEEKKRQRTAVGRIEKIEVKYQSPVEEVTLIMNKCISTPMDCAKHISEGVSKVSAIAMVDGSPWDMNRPLSSNCELKLLNLLSPENKVVNTAFWRTCSFILGAVVDTAFKEDVTVHLHSFPVPVIKSGSFIYDVYLDLDDWKPTDQEMRALSAQYVKLINKELPIERIEISERLALDMFQDNPIKMTQIPDIAKIGDYIDISKGPMVGNSSLIGRCTIAAVHKIPEKESLYRFQGVALPKGIILNQYAYGLLENRARKFNNTTWSVFSEENNEVEDVKVFGRN</sequence>
<dbReference type="InterPro" id="IPR004095">
    <property type="entry name" value="TGS"/>
</dbReference>
<keyword evidence="1" id="KW-0648">Protein biosynthesis</keyword>
<dbReference type="InterPro" id="IPR012675">
    <property type="entry name" value="Beta-grasp_dom_sf"/>
</dbReference>
<feature type="domain" description="TGS" evidence="2">
    <location>
        <begin position="120"/>
        <end position="162"/>
    </location>
</feature>
<dbReference type="Gene3D" id="3.30.980.10">
    <property type="entry name" value="Threonyl-trna Synthetase, Chain A, domain 2"/>
    <property type="match status" value="1"/>
</dbReference>
<gene>
    <name evidence="3" type="ORF">E2986_02272</name>
</gene>
<name>A0A833RPE5_9HYME</name>
<dbReference type="EMBL" id="WNWW01000253">
    <property type="protein sequence ID" value="KAF3427449.1"/>
    <property type="molecule type" value="Genomic_DNA"/>
</dbReference>
<dbReference type="Proteomes" id="UP000655588">
    <property type="component" value="Unassembled WGS sequence"/>
</dbReference>
<proteinExistence type="predicted"/>
<dbReference type="InterPro" id="IPR012676">
    <property type="entry name" value="TGS-like"/>
</dbReference>
<dbReference type="PANTHER" id="PTHR11451:SF44">
    <property type="entry name" value="THREONINE--TRNA LIGASE, CHLOROPLASTIC_MITOCHONDRIAL 2"/>
    <property type="match status" value="1"/>
</dbReference>
<dbReference type="CDD" id="cd01667">
    <property type="entry name" value="TGS_ThrRS"/>
    <property type="match status" value="1"/>
</dbReference>
<accession>A0A833RPE5</accession>
<dbReference type="GO" id="GO:0006435">
    <property type="term" value="P:threonyl-tRNA aminoacylation"/>
    <property type="evidence" value="ECO:0007669"/>
    <property type="project" value="TreeGrafter"/>
</dbReference>
<dbReference type="SUPFAM" id="SSF81271">
    <property type="entry name" value="TGS-like"/>
    <property type="match status" value="1"/>
</dbReference>
<dbReference type="GO" id="GO:0000166">
    <property type="term" value="F:nucleotide binding"/>
    <property type="evidence" value="ECO:0007669"/>
    <property type="project" value="InterPro"/>
</dbReference>
<evidence type="ECO:0000313" key="3">
    <source>
        <dbReference type="EMBL" id="KAF3427449.1"/>
    </source>
</evidence>
<dbReference type="InterPro" id="IPR018163">
    <property type="entry name" value="Thr/Ala-tRNA-synth_IIc_edit"/>
</dbReference>
<dbReference type="SUPFAM" id="SSF55186">
    <property type="entry name" value="ThrRS/AlaRS common domain"/>
    <property type="match status" value="1"/>
</dbReference>
<evidence type="ECO:0000259" key="2">
    <source>
        <dbReference type="Pfam" id="PF02824"/>
    </source>
</evidence>
<dbReference type="AlphaFoldDB" id="A0A833RPE5"/>
<evidence type="ECO:0000313" key="4">
    <source>
        <dbReference type="Proteomes" id="UP000655588"/>
    </source>
</evidence>
<keyword evidence="4" id="KW-1185">Reference proteome</keyword>
<dbReference type="PANTHER" id="PTHR11451">
    <property type="entry name" value="THREONINE-TRNA LIGASE"/>
    <property type="match status" value="1"/>
</dbReference>
<protein>
    <recommendedName>
        <fullName evidence="2">TGS domain-containing protein</fullName>
    </recommendedName>
</protein>
<evidence type="ECO:0000256" key="1">
    <source>
        <dbReference type="ARBA" id="ARBA00022917"/>
    </source>
</evidence>
<dbReference type="GO" id="GO:0004829">
    <property type="term" value="F:threonine-tRNA ligase activity"/>
    <property type="evidence" value="ECO:0007669"/>
    <property type="project" value="TreeGrafter"/>
</dbReference>
<reference evidence="3" key="1">
    <citation type="submission" date="2019-11" db="EMBL/GenBank/DDBJ databases">
        <title>The nuclear and mitochondrial genomes of Frieseomelitta varia - a highly eusocial stingless bee (Meliponini) with a permanently sterile worker caste.</title>
        <authorList>
            <person name="Freitas F.C.P."/>
            <person name="Lourenco A.P."/>
            <person name="Nunes F.M.F."/>
            <person name="Paschoal A.R."/>
            <person name="Abreu F.C.P."/>
            <person name="Barbin F.O."/>
            <person name="Bataglia L."/>
            <person name="Cardoso-Junior C.A.M."/>
            <person name="Cervoni M.S."/>
            <person name="Silva S.R."/>
            <person name="Dalarmi F."/>
            <person name="Del Lama M.A."/>
            <person name="Depintor T.S."/>
            <person name="Ferreira K.M."/>
            <person name="Goria P.S."/>
            <person name="Jaskot M.C."/>
            <person name="Lago D.C."/>
            <person name="Luna-Lucena D."/>
            <person name="Moda L.M."/>
            <person name="Nascimento L."/>
            <person name="Pedrino M."/>
            <person name="Rabico F.O."/>
            <person name="Sanches F.C."/>
            <person name="Santos D.E."/>
            <person name="Santos C.G."/>
            <person name="Vieira J."/>
            <person name="Lopes T.F."/>
            <person name="Barchuk A.R."/>
            <person name="Hartfelder K."/>
            <person name="Simoes Z.L.P."/>
            <person name="Bitondi M.M.G."/>
            <person name="Pinheiro D.G."/>
        </authorList>
    </citation>
    <scope>NUCLEOTIDE SEQUENCE</scope>
    <source>
        <strain evidence="3">USP_RPSP 00005682</strain>
        <tissue evidence="3">Whole individual</tissue>
    </source>
</reference>
<dbReference type="GO" id="GO:0005739">
    <property type="term" value="C:mitochondrion"/>
    <property type="evidence" value="ECO:0007669"/>
    <property type="project" value="TreeGrafter"/>
</dbReference>
<dbReference type="Pfam" id="PF02824">
    <property type="entry name" value="TGS"/>
    <property type="match status" value="1"/>
</dbReference>
<dbReference type="Gene3D" id="3.10.20.30">
    <property type="match status" value="1"/>
</dbReference>